<evidence type="ECO:0000313" key="2">
    <source>
        <dbReference type="Proteomes" id="UP000000845"/>
    </source>
</evidence>
<reference evidence="2" key="1">
    <citation type="submission" date="2009-09" db="EMBL/GenBank/DDBJ databases">
        <title>The complete chromosome of Sebaldella termitidis ATCC 33386.</title>
        <authorList>
            <consortium name="US DOE Joint Genome Institute (JGI-PGF)"/>
            <person name="Lucas S."/>
            <person name="Copeland A."/>
            <person name="Lapidus A."/>
            <person name="Glavina del Rio T."/>
            <person name="Dalin E."/>
            <person name="Tice H."/>
            <person name="Bruce D."/>
            <person name="Goodwin L."/>
            <person name="Pitluck S."/>
            <person name="Kyrpides N."/>
            <person name="Mavromatis K."/>
            <person name="Ivanova N."/>
            <person name="Mikhailova N."/>
            <person name="Sims D."/>
            <person name="Meincke L."/>
            <person name="Brettin T."/>
            <person name="Detter J.C."/>
            <person name="Han C."/>
            <person name="Larimer F."/>
            <person name="Land M."/>
            <person name="Hauser L."/>
            <person name="Markowitz V."/>
            <person name="Cheng J.F."/>
            <person name="Hugenholtz P."/>
            <person name="Woyke T."/>
            <person name="Wu D."/>
            <person name="Eisen J.A."/>
        </authorList>
    </citation>
    <scope>NUCLEOTIDE SEQUENCE [LARGE SCALE GENOMIC DNA]</scope>
    <source>
        <strain evidence="2">ATCC 33386 / NCTC 11300</strain>
    </source>
</reference>
<dbReference type="STRING" id="526218.Sterm_2927"/>
<dbReference type="Proteomes" id="UP000000845">
    <property type="component" value="Chromosome"/>
</dbReference>
<sequence>MKSNENWLMDNTGDIKIKKNIILTEPEETIAQRLQNKISLNYKEWFLHESEGVNWFGTENLEGNIGKKLTELVLDSQIKNYINSDKDVSKILDYTTDFSNNGNYNIKISIATNKNGIIKI</sequence>
<dbReference type="RefSeq" id="WP_012862353.1">
    <property type="nucleotide sequence ID" value="NC_013517.1"/>
</dbReference>
<gene>
    <name evidence="1" type="ordered locus">Sterm_2927</name>
</gene>
<accession>D1ANG7</accession>
<dbReference type="AlphaFoldDB" id="D1ANG7"/>
<protein>
    <submittedName>
        <fullName evidence="1">Uncharacterized protein</fullName>
    </submittedName>
</protein>
<dbReference type="Pfam" id="PF10934">
    <property type="entry name" value="Sheath_initiator"/>
    <property type="match status" value="1"/>
</dbReference>
<dbReference type="KEGG" id="str:Sterm_2927"/>
<dbReference type="EMBL" id="CP001739">
    <property type="protein sequence ID" value="ACZ09771.1"/>
    <property type="molecule type" value="Genomic_DNA"/>
</dbReference>
<evidence type="ECO:0000313" key="1">
    <source>
        <dbReference type="EMBL" id="ACZ09771.1"/>
    </source>
</evidence>
<name>D1ANG7_SEBTE</name>
<organism evidence="1 2">
    <name type="scientific">Sebaldella termitidis (strain ATCC 33386 / NCTC 11300)</name>
    <dbReference type="NCBI Taxonomy" id="526218"/>
    <lineage>
        <taxon>Bacteria</taxon>
        <taxon>Fusobacteriati</taxon>
        <taxon>Fusobacteriota</taxon>
        <taxon>Fusobacteriia</taxon>
        <taxon>Fusobacteriales</taxon>
        <taxon>Leptotrichiaceae</taxon>
        <taxon>Sebaldella</taxon>
    </lineage>
</organism>
<reference evidence="1 2" key="2">
    <citation type="journal article" date="2010" name="Stand. Genomic Sci.">
        <title>Complete genome sequence of Sebaldella termitidis type strain (NCTC 11300).</title>
        <authorList>
            <person name="Harmon-Smith M."/>
            <person name="Celia L."/>
            <person name="Chertkov O."/>
            <person name="Lapidus A."/>
            <person name="Copeland A."/>
            <person name="Glavina Del Rio T."/>
            <person name="Nolan M."/>
            <person name="Lucas S."/>
            <person name="Tice H."/>
            <person name="Cheng J.F."/>
            <person name="Han C."/>
            <person name="Detter J.C."/>
            <person name="Bruce D."/>
            <person name="Goodwin L."/>
            <person name="Pitluck S."/>
            <person name="Pati A."/>
            <person name="Liolios K."/>
            <person name="Ivanova N."/>
            <person name="Mavromatis K."/>
            <person name="Mikhailova N."/>
            <person name="Chen A."/>
            <person name="Palaniappan K."/>
            <person name="Land M."/>
            <person name="Hauser L."/>
            <person name="Chang Y.J."/>
            <person name="Jeffries C.D."/>
            <person name="Brettin T."/>
            <person name="Goker M."/>
            <person name="Beck B."/>
            <person name="Bristow J."/>
            <person name="Eisen J.A."/>
            <person name="Markowitz V."/>
            <person name="Hugenholtz P."/>
            <person name="Kyrpides N.C."/>
            <person name="Klenk H.P."/>
            <person name="Chen F."/>
        </authorList>
    </citation>
    <scope>NUCLEOTIDE SEQUENCE [LARGE SCALE GENOMIC DNA]</scope>
    <source>
        <strain evidence="2">ATCC 33386 / NCTC 11300</strain>
    </source>
</reference>
<dbReference type="HOGENOM" id="CLU_1989916_0_0_0"/>
<proteinExistence type="predicted"/>
<dbReference type="eggNOG" id="ENOG502ZPZS">
    <property type="taxonomic scope" value="Bacteria"/>
</dbReference>
<dbReference type="InterPro" id="IPR020288">
    <property type="entry name" value="Sheath_initiator"/>
</dbReference>
<keyword evidence="2" id="KW-1185">Reference proteome</keyword>